<feature type="compositionally biased region" description="Pro residues" evidence="7">
    <location>
        <begin position="79"/>
        <end position="89"/>
    </location>
</feature>
<sequence length="592" mass="61539">MGLGGAEKGGLAPTSQVMAAETGTAEGSRRPRRFTFSDEAPAPQSAPAPSASSTAIPPRQGFSAATPPPSYGGFSQQPRPAPAVHPPAAWPQQNWGTAPAAGWGAGAAGLAGAGDGWGGDAWAGGWGPGDGWAGWQGAWGKGGGGGAGAFGGPPMFGTVLIGTVKSYSAVKGFGFLIHPDIPQDIWFAKETVAAELRTSDLAGTAMAFELMRAPDGKPQARNLRPAPAGAGMPPPPVNPNHHPHAMPGFRPGMPGHPGLAGCPGLVRPGFPGAVRPLGAVGVGVGVPLGGCGQPKRRAWSPHAGSRAIATASLEEGQDSSGPSQKRRRLSVPSSLQGLFERAEEPEDHGGRKRRVPHVEGNYPTLVFIPVTMTRAWRRTGDRCKALLSRLAPHADVLGTDPEVGAGLHVSLAPLMMLRRQSIQPFEERLRKLAEGLSMPDGVQEDIWFNETFEVFSSAEGDRYFAGVSAVSASQRWLRPLAAAVASAAHELGVSVAIHSADLLQLHCSLAWTTSELRPALSAAGAEMQESPWGRRWILQDGAGVPLKLRVKGLRARIGDRTSSAAFTQLKGGSSEDEESLSGSGDDHDQTLT</sequence>
<dbReference type="PANTHER" id="PTHR13522:SF3">
    <property type="entry name" value="U6 SNRNA PHOSPHODIESTERASE 1"/>
    <property type="match status" value="1"/>
</dbReference>
<keyword evidence="3" id="KW-0456">Lyase</keyword>
<keyword evidence="4" id="KW-0539">Nucleus</keyword>
<dbReference type="Pfam" id="PF09749">
    <property type="entry name" value="HVSL"/>
    <property type="match status" value="1"/>
</dbReference>
<evidence type="ECO:0000256" key="5">
    <source>
        <dbReference type="ARBA" id="ARBA00029543"/>
    </source>
</evidence>
<dbReference type="Gene3D" id="2.40.50.140">
    <property type="entry name" value="Nucleic acid-binding proteins"/>
    <property type="match status" value="1"/>
</dbReference>
<proteinExistence type="predicted"/>
<dbReference type="AlphaFoldDB" id="A0A1Q9D4F5"/>
<dbReference type="GO" id="GO:0034477">
    <property type="term" value="P:U6 snRNA 3'-end processing"/>
    <property type="evidence" value="ECO:0007669"/>
    <property type="project" value="InterPro"/>
</dbReference>
<feature type="region of interest" description="Disordered" evidence="7">
    <location>
        <begin position="566"/>
        <end position="592"/>
    </location>
</feature>
<dbReference type="GO" id="GO:0016829">
    <property type="term" value="F:lyase activity"/>
    <property type="evidence" value="ECO:0007669"/>
    <property type="project" value="UniProtKB-KW"/>
</dbReference>
<evidence type="ECO:0000313" key="8">
    <source>
        <dbReference type="EMBL" id="OLP90024.1"/>
    </source>
</evidence>
<dbReference type="InterPro" id="IPR012340">
    <property type="entry name" value="NA-bd_OB-fold"/>
</dbReference>
<name>A0A1Q9D4F5_SYMMI</name>
<dbReference type="OrthoDB" id="49151at2759"/>
<protein>
    <recommendedName>
        <fullName evidence="5">U6 snRNA phosphodiesterase 1</fullName>
    </recommendedName>
    <alternativeName>
        <fullName evidence="6">3'-5' RNA exonuclease USB1</fullName>
    </alternativeName>
</protein>
<comment type="caution">
    <text evidence="8">The sequence shown here is derived from an EMBL/GenBank/DDBJ whole genome shotgun (WGS) entry which is preliminary data.</text>
</comment>
<evidence type="ECO:0000256" key="1">
    <source>
        <dbReference type="ARBA" id="ARBA00022722"/>
    </source>
</evidence>
<feature type="region of interest" description="Disordered" evidence="7">
    <location>
        <begin position="1"/>
        <end position="91"/>
    </location>
</feature>
<evidence type="ECO:0000256" key="3">
    <source>
        <dbReference type="ARBA" id="ARBA00023239"/>
    </source>
</evidence>
<dbReference type="GO" id="GO:0000175">
    <property type="term" value="F:3'-5'-RNA exonuclease activity"/>
    <property type="evidence" value="ECO:0007669"/>
    <property type="project" value="TreeGrafter"/>
</dbReference>
<evidence type="ECO:0000256" key="6">
    <source>
        <dbReference type="ARBA" id="ARBA00030030"/>
    </source>
</evidence>
<dbReference type="Gene3D" id="3.90.1140.10">
    <property type="entry name" value="Cyclic phosphodiesterase"/>
    <property type="match status" value="1"/>
</dbReference>
<reference evidence="8 9" key="1">
    <citation type="submission" date="2016-02" db="EMBL/GenBank/DDBJ databases">
        <title>Genome analysis of coral dinoflagellate symbionts highlights evolutionary adaptations to a symbiotic lifestyle.</title>
        <authorList>
            <person name="Aranda M."/>
            <person name="Li Y."/>
            <person name="Liew Y.J."/>
            <person name="Baumgarten S."/>
            <person name="Simakov O."/>
            <person name="Wilson M."/>
            <person name="Piel J."/>
            <person name="Ashoor H."/>
            <person name="Bougouffa S."/>
            <person name="Bajic V.B."/>
            <person name="Ryu T."/>
            <person name="Ravasi T."/>
            <person name="Bayer T."/>
            <person name="Micklem G."/>
            <person name="Kim H."/>
            <person name="Bhak J."/>
            <person name="Lajeunesse T.C."/>
            <person name="Voolstra C.R."/>
        </authorList>
    </citation>
    <scope>NUCLEOTIDE SEQUENCE [LARGE SCALE GENOMIC DNA]</scope>
    <source>
        <strain evidence="8 9">CCMP2467</strain>
    </source>
</reference>
<gene>
    <name evidence="8" type="primary">Usb1</name>
    <name evidence="8" type="ORF">AK812_SmicGene28440</name>
</gene>
<dbReference type="InterPro" id="IPR027521">
    <property type="entry name" value="Usb1"/>
</dbReference>
<evidence type="ECO:0000256" key="2">
    <source>
        <dbReference type="ARBA" id="ARBA00022801"/>
    </source>
</evidence>
<organism evidence="8 9">
    <name type="scientific">Symbiodinium microadriaticum</name>
    <name type="common">Dinoflagellate</name>
    <name type="synonym">Zooxanthella microadriatica</name>
    <dbReference type="NCBI Taxonomy" id="2951"/>
    <lineage>
        <taxon>Eukaryota</taxon>
        <taxon>Sar</taxon>
        <taxon>Alveolata</taxon>
        <taxon>Dinophyceae</taxon>
        <taxon>Suessiales</taxon>
        <taxon>Symbiodiniaceae</taxon>
        <taxon>Symbiodinium</taxon>
    </lineage>
</organism>
<dbReference type="SUPFAM" id="SSF50249">
    <property type="entry name" value="Nucleic acid-binding proteins"/>
    <property type="match status" value="1"/>
</dbReference>
<feature type="compositionally biased region" description="Low complexity" evidence="7">
    <location>
        <begin position="40"/>
        <end position="58"/>
    </location>
</feature>
<keyword evidence="9" id="KW-1185">Reference proteome</keyword>
<dbReference type="GO" id="GO:0005634">
    <property type="term" value="C:nucleus"/>
    <property type="evidence" value="ECO:0007669"/>
    <property type="project" value="TreeGrafter"/>
</dbReference>
<feature type="region of interest" description="Disordered" evidence="7">
    <location>
        <begin position="311"/>
        <end position="333"/>
    </location>
</feature>
<keyword evidence="1" id="KW-0540">Nuclease</keyword>
<accession>A0A1Q9D4F5</accession>
<keyword evidence="2" id="KW-0378">Hydrolase</keyword>
<evidence type="ECO:0000256" key="7">
    <source>
        <dbReference type="SAM" id="MobiDB-lite"/>
    </source>
</evidence>
<evidence type="ECO:0000256" key="4">
    <source>
        <dbReference type="ARBA" id="ARBA00023242"/>
    </source>
</evidence>
<dbReference type="EMBL" id="LSRX01000731">
    <property type="protein sequence ID" value="OLP90024.1"/>
    <property type="molecule type" value="Genomic_DNA"/>
</dbReference>
<dbReference type="PANTHER" id="PTHR13522">
    <property type="entry name" value="U6 SNRNA PHOSPHODIESTERASE 1"/>
    <property type="match status" value="1"/>
</dbReference>
<evidence type="ECO:0000313" key="9">
    <source>
        <dbReference type="Proteomes" id="UP000186817"/>
    </source>
</evidence>
<dbReference type="Proteomes" id="UP000186817">
    <property type="component" value="Unassembled WGS sequence"/>
</dbReference>